<evidence type="ECO:0000313" key="1">
    <source>
        <dbReference type="EMBL" id="KAL1276301.1"/>
    </source>
</evidence>
<dbReference type="Proteomes" id="UP001558613">
    <property type="component" value="Unassembled WGS sequence"/>
</dbReference>
<evidence type="ECO:0000313" key="2">
    <source>
        <dbReference type="Proteomes" id="UP001558613"/>
    </source>
</evidence>
<comment type="caution">
    <text evidence="1">The sequence shown here is derived from an EMBL/GenBank/DDBJ whole genome shotgun (WGS) entry which is preliminary data.</text>
</comment>
<accession>A0ABR3NHN1</accession>
<dbReference type="EMBL" id="JAYMGO010000004">
    <property type="protein sequence ID" value="KAL1276301.1"/>
    <property type="molecule type" value="Genomic_DNA"/>
</dbReference>
<sequence>MQVYLGCDASGRERYFQYIPVNETLKAFLNNASVKEQYDKAKGQTSENPHVLQDVRDLVMLCREEDLKFFGQQQVFRPLLSDLKDMEEFGIVLENGETVRGTVIAIVGDNLGSHSIGGFTENFRERILSFFKYQHSRWGKEVRTILKDIDRDARDVDQGLAAVLLMMAHFKEKEESLFLSADVSDNNSGRCRDQAFTSINSKANHAWFIVRINPENSKCSSKLQLSRKNGKLV</sequence>
<gene>
    <name evidence="1" type="ORF">QQF64_035924</name>
</gene>
<reference evidence="1 2" key="1">
    <citation type="submission" date="2023-09" db="EMBL/GenBank/DDBJ databases">
        <authorList>
            <person name="Wang M."/>
        </authorList>
    </citation>
    <scope>NUCLEOTIDE SEQUENCE [LARGE SCALE GENOMIC DNA]</scope>
    <source>
        <strain evidence="1">GT-2023</strain>
        <tissue evidence="1">Liver</tissue>
    </source>
</reference>
<name>A0ABR3NHN1_9TELE</name>
<keyword evidence="2" id="KW-1185">Reference proteome</keyword>
<protein>
    <submittedName>
        <fullName evidence="1">Uncharacterized protein</fullName>
    </submittedName>
</protein>
<proteinExistence type="predicted"/>
<organism evidence="1 2">
    <name type="scientific">Cirrhinus molitorella</name>
    <name type="common">mud carp</name>
    <dbReference type="NCBI Taxonomy" id="172907"/>
    <lineage>
        <taxon>Eukaryota</taxon>
        <taxon>Metazoa</taxon>
        <taxon>Chordata</taxon>
        <taxon>Craniata</taxon>
        <taxon>Vertebrata</taxon>
        <taxon>Euteleostomi</taxon>
        <taxon>Actinopterygii</taxon>
        <taxon>Neopterygii</taxon>
        <taxon>Teleostei</taxon>
        <taxon>Ostariophysi</taxon>
        <taxon>Cypriniformes</taxon>
        <taxon>Cyprinidae</taxon>
        <taxon>Labeoninae</taxon>
        <taxon>Labeonini</taxon>
        <taxon>Cirrhinus</taxon>
    </lineage>
</organism>